<dbReference type="EnsemblPlants" id="AET2Gv21062500.5">
    <property type="protein sequence ID" value="AET2Gv21062500.5"/>
    <property type="gene ID" value="AET2Gv21062500"/>
</dbReference>
<accession>A0A453D296</accession>
<dbReference type="Gramene" id="AET2Gv21062500.5">
    <property type="protein sequence ID" value="AET2Gv21062500.5"/>
    <property type="gene ID" value="AET2Gv21062500"/>
</dbReference>
<proteinExistence type="predicted"/>
<reference evidence="1" key="3">
    <citation type="journal article" date="2017" name="Nature">
        <title>Genome sequence of the progenitor of the wheat D genome Aegilops tauschii.</title>
        <authorList>
            <person name="Luo M.C."/>
            <person name="Gu Y.Q."/>
            <person name="Puiu D."/>
            <person name="Wang H."/>
            <person name="Twardziok S.O."/>
            <person name="Deal K.R."/>
            <person name="Huo N."/>
            <person name="Zhu T."/>
            <person name="Wang L."/>
            <person name="Wang Y."/>
            <person name="McGuire P.E."/>
            <person name="Liu S."/>
            <person name="Long H."/>
            <person name="Ramasamy R.K."/>
            <person name="Rodriguez J.C."/>
            <person name="Van S.L."/>
            <person name="Yuan L."/>
            <person name="Wang Z."/>
            <person name="Xia Z."/>
            <person name="Xiao L."/>
            <person name="Anderson O.D."/>
            <person name="Ouyang S."/>
            <person name="Liang Y."/>
            <person name="Zimin A.V."/>
            <person name="Pertea G."/>
            <person name="Qi P."/>
            <person name="Bennetzen J.L."/>
            <person name="Dai X."/>
            <person name="Dawson M.W."/>
            <person name="Muller H.G."/>
            <person name="Kugler K."/>
            <person name="Rivarola-Duarte L."/>
            <person name="Spannagl M."/>
            <person name="Mayer K.F.X."/>
            <person name="Lu F.H."/>
            <person name="Bevan M.W."/>
            <person name="Leroy P."/>
            <person name="Li P."/>
            <person name="You F.M."/>
            <person name="Sun Q."/>
            <person name="Liu Z."/>
            <person name="Lyons E."/>
            <person name="Wicker T."/>
            <person name="Salzberg S.L."/>
            <person name="Devos K.M."/>
            <person name="Dvorak J."/>
        </authorList>
    </citation>
    <scope>NUCLEOTIDE SEQUENCE [LARGE SCALE GENOMIC DNA]</scope>
    <source>
        <strain evidence="1">cv. AL8/78</strain>
    </source>
</reference>
<organism evidence="1 2">
    <name type="scientific">Aegilops tauschii subsp. strangulata</name>
    <name type="common">Goatgrass</name>
    <dbReference type="NCBI Taxonomy" id="200361"/>
    <lineage>
        <taxon>Eukaryota</taxon>
        <taxon>Viridiplantae</taxon>
        <taxon>Streptophyta</taxon>
        <taxon>Embryophyta</taxon>
        <taxon>Tracheophyta</taxon>
        <taxon>Spermatophyta</taxon>
        <taxon>Magnoliopsida</taxon>
        <taxon>Liliopsida</taxon>
        <taxon>Poales</taxon>
        <taxon>Poaceae</taxon>
        <taxon>BOP clade</taxon>
        <taxon>Pooideae</taxon>
        <taxon>Triticodae</taxon>
        <taxon>Triticeae</taxon>
        <taxon>Triticinae</taxon>
        <taxon>Aegilops</taxon>
    </lineage>
</organism>
<reference evidence="2" key="1">
    <citation type="journal article" date="2014" name="Science">
        <title>Ancient hybridizations among the ancestral genomes of bread wheat.</title>
        <authorList>
            <consortium name="International Wheat Genome Sequencing Consortium,"/>
            <person name="Marcussen T."/>
            <person name="Sandve S.R."/>
            <person name="Heier L."/>
            <person name="Spannagl M."/>
            <person name="Pfeifer M."/>
            <person name="Jakobsen K.S."/>
            <person name="Wulff B.B."/>
            <person name="Steuernagel B."/>
            <person name="Mayer K.F."/>
            <person name="Olsen O.A."/>
        </authorList>
    </citation>
    <scope>NUCLEOTIDE SEQUENCE [LARGE SCALE GENOMIC DNA]</scope>
    <source>
        <strain evidence="2">cv. AL8/78</strain>
    </source>
</reference>
<dbReference type="Proteomes" id="UP000015105">
    <property type="component" value="Chromosome 2D"/>
</dbReference>
<sequence length="234" mass="26874">MQKVLGGFVRTFYFDEESNADVIDGVMQIEYDLEQFRVYPITVVVLEHKDNSSEIGDAIVGHTQKLSGYGGDLIVRAYFSAFAHKIQKYIVAYEPFARSSIWGIRNPAFFSADGLQLDLTEYWRKRMRSFIKLLHYAAQREIRHGSLSSPSSYVTCRGDQRIINMGRVYHDKYEAGKDMEDLMHLISRLFPDSSTKYEWVSLKNLLISKTMSDPATVQNFLRIALGHPILLDTV</sequence>
<name>A0A453D296_AEGTS</name>
<dbReference type="AlphaFoldDB" id="A0A453D296"/>
<reference evidence="2" key="2">
    <citation type="journal article" date="2017" name="Nat. Plants">
        <title>The Aegilops tauschii genome reveals multiple impacts of transposons.</title>
        <authorList>
            <person name="Zhao G."/>
            <person name="Zou C."/>
            <person name="Li K."/>
            <person name="Wang K."/>
            <person name="Li T."/>
            <person name="Gao L."/>
            <person name="Zhang X."/>
            <person name="Wang H."/>
            <person name="Yang Z."/>
            <person name="Liu X."/>
            <person name="Jiang W."/>
            <person name="Mao L."/>
            <person name="Kong X."/>
            <person name="Jiao Y."/>
            <person name="Jia J."/>
        </authorList>
    </citation>
    <scope>NUCLEOTIDE SEQUENCE [LARGE SCALE GENOMIC DNA]</scope>
    <source>
        <strain evidence="2">cv. AL8/78</strain>
    </source>
</reference>
<evidence type="ECO:0000313" key="1">
    <source>
        <dbReference type="EnsemblPlants" id="AET2Gv21062500.5"/>
    </source>
</evidence>
<reference evidence="1" key="4">
    <citation type="submission" date="2019-03" db="UniProtKB">
        <authorList>
            <consortium name="EnsemblPlants"/>
        </authorList>
    </citation>
    <scope>IDENTIFICATION</scope>
</reference>
<reference evidence="1" key="5">
    <citation type="journal article" date="2021" name="G3 (Bethesda)">
        <title>Aegilops tauschii genome assembly Aet v5.0 features greater sequence contiguity and improved annotation.</title>
        <authorList>
            <person name="Wang L."/>
            <person name="Zhu T."/>
            <person name="Rodriguez J.C."/>
            <person name="Deal K.R."/>
            <person name="Dubcovsky J."/>
            <person name="McGuire P.E."/>
            <person name="Lux T."/>
            <person name="Spannagl M."/>
            <person name="Mayer K.F.X."/>
            <person name="Baldrich P."/>
            <person name="Meyers B.C."/>
            <person name="Huo N."/>
            <person name="Gu Y.Q."/>
            <person name="Zhou H."/>
            <person name="Devos K.M."/>
            <person name="Bennetzen J.L."/>
            <person name="Unver T."/>
            <person name="Budak H."/>
            <person name="Gulick P.J."/>
            <person name="Galiba G."/>
            <person name="Kalapos B."/>
            <person name="Nelson D.R."/>
            <person name="Li P."/>
            <person name="You F.M."/>
            <person name="Luo M.C."/>
            <person name="Dvorak J."/>
        </authorList>
    </citation>
    <scope>NUCLEOTIDE SEQUENCE [LARGE SCALE GENOMIC DNA]</scope>
    <source>
        <strain evidence="1">cv. AL8/78</strain>
    </source>
</reference>
<keyword evidence="2" id="KW-1185">Reference proteome</keyword>
<protein>
    <submittedName>
        <fullName evidence="1">Uncharacterized protein</fullName>
    </submittedName>
</protein>
<evidence type="ECO:0000313" key="2">
    <source>
        <dbReference type="Proteomes" id="UP000015105"/>
    </source>
</evidence>